<sequence length="154" mass="16153">MADVAQAFDAAQKALGFTGKLRDQVAGIKAAVLEGRMTDVAKAMKDAGVNLTAAENQSGKAATAKQHAKTHARDIYLAWQVICEEYRRAIAETTLQTDATASKAVAAVASARNDKAAAEEDMLRALKVAAAALRDAKAGQHLRAADFFEALPAA</sequence>
<evidence type="ECO:0000313" key="1">
    <source>
        <dbReference type="EMBL" id="KAF1958535.1"/>
    </source>
</evidence>
<accession>A0A6A5U100</accession>
<protein>
    <submittedName>
        <fullName evidence="1">Uncharacterized protein</fullName>
    </submittedName>
</protein>
<dbReference type="EMBL" id="ML976986">
    <property type="protein sequence ID" value="KAF1958535.1"/>
    <property type="molecule type" value="Genomic_DNA"/>
</dbReference>
<keyword evidence="2" id="KW-1185">Reference proteome</keyword>
<dbReference type="AlphaFoldDB" id="A0A6A5U100"/>
<dbReference type="Proteomes" id="UP000800035">
    <property type="component" value="Unassembled WGS sequence"/>
</dbReference>
<evidence type="ECO:0000313" key="2">
    <source>
        <dbReference type="Proteomes" id="UP000800035"/>
    </source>
</evidence>
<name>A0A6A5U100_9PLEO</name>
<proteinExistence type="predicted"/>
<reference evidence="1" key="1">
    <citation type="journal article" date="2020" name="Stud. Mycol.">
        <title>101 Dothideomycetes genomes: a test case for predicting lifestyles and emergence of pathogens.</title>
        <authorList>
            <person name="Haridas S."/>
            <person name="Albert R."/>
            <person name="Binder M."/>
            <person name="Bloem J."/>
            <person name="Labutti K."/>
            <person name="Salamov A."/>
            <person name="Andreopoulos B."/>
            <person name="Baker S."/>
            <person name="Barry K."/>
            <person name="Bills G."/>
            <person name="Bluhm B."/>
            <person name="Cannon C."/>
            <person name="Castanera R."/>
            <person name="Culley D."/>
            <person name="Daum C."/>
            <person name="Ezra D."/>
            <person name="Gonzalez J."/>
            <person name="Henrissat B."/>
            <person name="Kuo A."/>
            <person name="Liang C."/>
            <person name="Lipzen A."/>
            <person name="Lutzoni F."/>
            <person name="Magnuson J."/>
            <person name="Mondo S."/>
            <person name="Nolan M."/>
            <person name="Ohm R."/>
            <person name="Pangilinan J."/>
            <person name="Park H.-J."/>
            <person name="Ramirez L."/>
            <person name="Alfaro M."/>
            <person name="Sun H."/>
            <person name="Tritt A."/>
            <person name="Yoshinaga Y."/>
            <person name="Zwiers L.-H."/>
            <person name="Turgeon B."/>
            <person name="Goodwin S."/>
            <person name="Spatafora J."/>
            <person name="Crous P."/>
            <person name="Grigoriev I."/>
        </authorList>
    </citation>
    <scope>NUCLEOTIDE SEQUENCE</scope>
    <source>
        <strain evidence="1">CBS 675.92</strain>
    </source>
</reference>
<organism evidence="1 2">
    <name type="scientific">Byssothecium circinans</name>
    <dbReference type="NCBI Taxonomy" id="147558"/>
    <lineage>
        <taxon>Eukaryota</taxon>
        <taxon>Fungi</taxon>
        <taxon>Dikarya</taxon>
        <taxon>Ascomycota</taxon>
        <taxon>Pezizomycotina</taxon>
        <taxon>Dothideomycetes</taxon>
        <taxon>Pleosporomycetidae</taxon>
        <taxon>Pleosporales</taxon>
        <taxon>Massarineae</taxon>
        <taxon>Massarinaceae</taxon>
        <taxon>Byssothecium</taxon>
    </lineage>
</organism>
<gene>
    <name evidence="1" type="ORF">CC80DRAFT_14310</name>
</gene>